<keyword evidence="3" id="KW-1185">Reference proteome</keyword>
<dbReference type="HOGENOM" id="CLU_184303_0_0_6"/>
<protein>
    <submittedName>
        <fullName evidence="2">Uncharacterized protein</fullName>
    </submittedName>
</protein>
<dbReference type="AlphaFoldDB" id="A8AEW9"/>
<reference evidence="2 3" key="1">
    <citation type="submission" date="2007-08" db="EMBL/GenBank/DDBJ databases">
        <authorList>
            <consortium name="The Citrobacter koseri Genome Sequencing Project"/>
            <person name="McClelland M."/>
            <person name="Sanderson E.K."/>
            <person name="Porwollik S."/>
            <person name="Spieth J."/>
            <person name="Clifton W.S."/>
            <person name="Latreille P."/>
            <person name="Courtney L."/>
            <person name="Wang C."/>
            <person name="Pepin K."/>
            <person name="Bhonagiri V."/>
            <person name="Nash W."/>
            <person name="Johnson M."/>
            <person name="Thiruvilangam P."/>
            <person name="Wilson R."/>
        </authorList>
    </citation>
    <scope>NUCLEOTIDE SEQUENCE [LARGE SCALE GENOMIC DNA]</scope>
    <source>
        <strain evidence="3">ATCC BAA-895 / CDC 4225-83 / SGSC4696</strain>
    </source>
</reference>
<dbReference type="Proteomes" id="UP000008148">
    <property type="component" value="Chromosome"/>
</dbReference>
<dbReference type="KEGG" id="cko:CKO_00882"/>
<accession>A8AEW9</accession>
<evidence type="ECO:0000313" key="2">
    <source>
        <dbReference type="EMBL" id="ABV12032.1"/>
    </source>
</evidence>
<organism evidence="2 3">
    <name type="scientific">Citrobacter koseri (strain ATCC BAA-895 / CDC 4225-83 / SGSC4696)</name>
    <dbReference type="NCBI Taxonomy" id="290338"/>
    <lineage>
        <taxon>Bacteria</taxon>
        <taxon>Pseudomonadati</taxon>
        <taxon>Pseudomonadota</taxon>
        <taxon>Gammaproteobacteria</taxon>
        <taxon>Enterobacterales</taxon>
        <taxon>Enterobacteriaceae</taxon>
        <taxon>Citrobacter</taxon>
    </lineage>
</organism>
<name>A8AEW9_CITK8</name>
<feature type="transmembrane region" description="Helical" evidence="1">
    <location>
        <begin position="33"/>
        <end position="54"/>
    </location>
</feature>
<gene>
    <name evidence="2" type="ordered locus">CKO_00882</name>
</gene>
<evidence type="ECO:0000256" key="1">
    <source>
        <dbReference type="SAM" id="Phobius"/>
    </source>
</evidence>
<feature type="transmembrane region" description="Helical" evidence="1">
    <location>
        <begin position="66"/>
        <end position="87"/>
    </location>
</feature>
<keyword evidence="1" id="KW-0812">Transmembrane</keyword>
<keyword evidence="1" id="KW-1133">Transmembrane helix</keyword>
<proteinExistence type="predicted"/>
<sequence length="95" mass="10811">MNFLSTFHFIIFRLNNFFEIEAKNNEALKPRRLLACVLYNTFFVLCDYICSRYISALHSISASSTSLQVVSSIFVPLLSAYLINLFASASLSSER</sequence>
<dbReference type="EMBL" id="CP000822">
    <property type="protein sequence ID" value="ABV12032.1"/>
    <property type="molecule type" value="Genomic_DNA"/>
</dbReference>
<keyword evidence="1" id="KW-0472">Membrane</keyword>
<evidence type="ECO:0000313" key="3">
    <source>
        <dbReference type="Proteomes" id="UP000008148"/>
    </source>
</evidence>